<feature type="domain" description="Rab-GAP TBC" evidence="3">
    <location>
        <begin position="52"/>
        <end position="328"/>
    </location>
</feature>
<dbReference type="Pfam" id="PF00566">
    <property type="entry name" value="RabGAP-TBC"/>
    <property type="match status" value="1"/>
</dbReference>
<dbReference type="RefSeq" id="XP_014672065.1">
    <property type="nucleotide sequence ID" value="XM_014816579.1"/>
</dbReference>
<dbReference type="Proteomes" id="UP000695022">
    <property type="component" value="Unplaced"/>
</dbReference>
<feature type="compositionally biased region" description="Basic and acidic residues" evidence="2">
    <location>
        <begin position="541"/>
        <end position="553"/>
    </location>
</feature>
<feature type="region of interest" description="Disordered" evidence="2">
    <location>
        <begin position="654"/>
        <end position="674"/>
    </location>
</feature>
<dbReference type="PANTHER" id="PTHR22957:SF337">
    <property type="entry name" value="TBC1 DOMAIN FAMILY MEMBER 5"/>
    <property type="match status" value="1"/>
</dbReference>
<evidence type="ECO:0000313" key="5">
    <source>
        <dbReference type="RefSeq" id="XP_014672065.1"/>
    </source>
</evidence>
<reference evidence="5 6" key="1">
    <citation type="submission" date="2025-05" db="UniProtKB">
        <authorList>
            <consortium name="RefSeq"/>
        </authorList>
    </citation>
    <scope>IDENTIFICATION</scope>
</reference>
<evidence type="ECO:0000256" key="1">
    <source>
        <dbReference type="ARBA" id="ARBA00022468"/>
    </source>
</evidence>
<organism evidence="4 6">
    <name type="scientific">Priapulus caudatus</name>
    <name type="common">Priapulid worm</name>
    <dbReference type="NCBI Taxonomy" id="37621"/>
    <lineage>
        <taxon>Eukaryota</taxon>
        <taxon>Metazoa</taxon>
        <taxon>Ecdysozoa</taxon>
        <taxon>Scalidophora</taxon>
        <taxon>Priapulida</taxon>
        <taxon>Priapulimorpha</taxon>
        <taxon>Priapulimorphida</taxon>
        <taxon>Priapulidae</taxon>
        <taxon>Priapulus</taxon>
    </lineage>
</organism>
<evidence type="ECO:0000313" key="6">
    <source>
        <dbReference type="RefSeq" id="XP_014672066.1"/>
    </source>
</evidence>
<dbReference type="SUPFAM" id="SSF47923">
    <property type="entry name" value="Ypt/Rab-GAP domain of gyp1p"/>
    <property type="match status" value="2"/>
</dbReference>
<dbReference type="Gene3D" id="1.10.8.270">
    <property type="entry name" value="putative rabgap domain of human tbc1 domain family member 14 like domains"/>
    <property type="match status" value="1"/>
</dbReference>
<sequence>MAMDLETNSADASHVSNKNMTQSTAYCVEWENLFSAPGYYAELRNCAIRGDLRSCHFRSICWKLYLSVLPEDTCEWQAETSKLRSKYTSLKKKFITNPRQEESANLLVNHPLSQSENSPWNQHFIDEELKVTIKQDVRRTFPEIRFFQTPSIQQMMVDILFCYAREYPNLDYKQGMHEVLAPLIFVIHCDQQAYLHARDNEVLRDPIHFLLDPDYIEHDGFSMFCEVMETVDPWYQTKDIFPVRTQETSMLTLFARIQDTNPSNVLVNKLNRVQDKLLKKHDYDLYQHLEKMEIPPQIYGIRWVRLLFGREFPMQDLLVLWDAIFADSMSFDLVDHMFVAMMIFIREKLLRSDYAGCLTVLMKYPPVNDIFYLIKRALYLRKPTVYPNPKHYPGQLPGMAQPMYVTPSAGARTKAAAASNITGRAASIRDKMAARPSSLSLRSKASTTKDTSSKETSRPVLRHPLENSSEEVVVVMAGAEAAAATSLPNTPSNPNPFLSPANAAAGKQARAAVQVTTATKDTKVREMVDLTKKGKSGANRSEAEVGGRRPEISRSKRDSFFKNLLPQKSISREEMEEIGRDLEYLQSRLTSFQTMCSYCATMMDTNIELLQQTMLQRELPLEDDMYIGLAGLKQVRDMLKGTLGFTSSVVATEAAPPINDRNEGQPSDGRRQDEVAGDATLTSISHGGSDVTNDGEGIVAADDGEGVVATDDGEGVVDADDGEGMVAADDGEGVVDADDEEGIVAVDDGEDAVVAAAVTRTLGSKKTEADIERDVRMPGSEDEKGRPSRDDGDSTGSGSSDNIPFDAMQPMQTSASLPKSACRKL</sequence>
<accession>A0ABM1EIP5</accession>
<dbReference type="Gene3D" id="1.10.472.80">
    <property type="entry name" value="Ypt/Rab-GAP domain of gyp1p, domain 3"/>
    <property type="match status" value="1"/>
</dbReference>
<feature type="compositionally biased region" description="Basic and acidic residues" evidence="2">
    <location>
        <begin position="765"/>
        <end position="792"/>
    </location>
</feature>
<keyword evidence="4" id="KW-1185">Reference proteome</keyword>
<dbReference type="PANTHER" id="PTHR22957">
    <property type="entry name" value="TBC1 DOMAIN FAMILY MEMBER GTPASE-ACTIVATING PROTEIN"/>
    <property type="match status" value="1"/>
</dbReference>
<dbReference type="InterPro" id="IPR035969">
    <property type="entry name" value="Rab-GAP_TBC_sf"/>
</dbReference>
<dbReference type="RefSeq" id="XP_014672066.1">
    <property type="nucleotide sequence ID" value="XM_014816580.1"/>
</dbReference>
<keyword evidence="1" id="KW-0343">GTPase activation</keyword>
<evidence type="ECO:0000313" key="4">
    <source>
        <dbReference type="Proteomes" id="UP000695022"/>
    </source>
</evidence>
<dbReference type="PROSITE" id="PS50086">
    <property type="entry name" value="TBC_RABGAP"/>
    <property type="match status" value="1"/>
</dbReference>
<feature type="region of interest" description="Disordered" evidence="2">
    <location>
        <begin position="534"/>
        <end position="553"/>
    </location>
</feature>
<dbReference type="SMART" id="SM00164">
    <property type="entry name" value="TBC"/>
    <property type="match status" value="1"/>
</dbReference>
<feature type="compositionally biased region" description="Basic and acidic residues" evidence="2">
    <location>
        <begin position="660"/>
        <end position="674"/>
    </location>
</feature>
<name>A0ABM1EIP5_PRICU</name>
<gene>
    <name evidence="5 6" type="primary">LOC106812658</name>
</gene>
<proteinExistence type="predicted"/>
<dbReference type="InterPro" id="IPR000195">
    <property type="entry name" value="Rab-GAP-TBC_dom"/>
</dbReference>
<feature type="region of interest" description="Disordered" evidence="2">
    <location>
        <begin position="761"/>
        <end position="825"/>
    </location>
</feature>
<evidence type="ECO:0000259" key="3">
    <source>
        <dbReference type="PROSITE" id="PS50086"/>
    </source>
</evidence>
<evidence type="ECO:0000256" key="2">
    <source>
        <dbReference type="SAM" id="MobiDB-lite"/>
    </source>
</evidence>
<feature type="region of interest" description="Disordered" evidence="2">
    <location>
        <begin position="431"/>
        <end position="466"/>
    </location>
</feature>
<dbReference type="GeneID" id="106812658"/>
<protein>
    <submittedName>
        <fullName evidence="5 6">TBC1 domain family member 5-like isoform X1</fullName>
    </submittedName>
</protein>